<evidence type="ECO:0000256" key="3">
    <source>
        <dbReference type="ARBA" id="ARBA00022803"/>
    </source>
</evidence>
<dbReference type="Gene3D" id="1.25.40.10">
    <property type="entry name" value="Tetratricopeptide repeat domain"/>
    <property type="match status" value="1"/>
</dbReference>
<organism evidence="6 7">
    <name type="scientific">Bemisia tabaci</name>
    <name type="common">Sweetpotato whitefly</name>
    <name type="synonym">Aleurodes tabaci</name>
    <dbReference type="NCBI Taxonomy" id="7038"/>
    <lineage>
        <taxon>Eukaryota</taxon>
        <taxon>Metazoa</taxon>
        <taxon>Ecdysozoa</taxon>
        <taxon>Arthropoda</taxon>
        <taxon>Hexapoda</taxon>
        <taxon>Insecta</taxon>
        <taxon>Pterygota</taxon>
        <taxon>Neoptera</taxon>
        <taxon>Paraneoptera</taxon>
        <taxon>Hemiptera</taxon>
        <taxon>Sternorrhyncha</taxon>
        <taxon>Aleyrodoidea</taxon>
        <taxon>Aleyrodidae</taxon>
        <taxon>Aleyrodinae</taxon>
        <taxon>Bemisia</taxon>
    </lineage>
</organism>
<reference evidence="6" key="1">
    <citation type="submission" date="2021-12" db="EMBL/GenBank/DDBJ databases">
        <authorList>
            <person name="King R."/>
        </authorList>
    </citation>
    <scope>NUCLEOTIDE SEQUENCE</scope>
</reference>
<dbReference type="GO" id="GO:0034587">
    <property type="term" value="P:piRNA processing"/>
    <property type="evidence" value="ECO:0007669"/>
    <property type="project" value="TreeGrafter"/>
</dbReference>
<evidence type="ECO:0000256" key="1">
    <source>
        <dbReference type="ARBA" id="ARBA00009648"/>
    </source>
</evidence>
<evidence type="ECO:0000256" key="4">
    <source>
        <dbReference type="PROSITE-ProRule" id="PRU00277"/>
    </source>
</evidence>
<name>A0A9P0EVY8_BEMTA</name>
<evidence type="ECO:0000256" key="2">
    <source>
        <dbReference type="ARBA" id="ARBA00022737"/>
    </source>
</evidence>
<feature type="domain" description="PPIase FKBP-type" evidence="5">
    <location>
        <begin position="113"/>
        <end position="203"/>
    </location>
</feature>
<dbReference type="Gene3D" id="3.10.50.40">
    <property type="match status" value="1"/>
</dbReference>
<keyword evidence="4" id="KW-0697">Rotamase</keyword>
<comment type="similarity">
    <text evidence="1">Belongs to the FKBP6 family.</text>
</comment>
<protein>
    <recommendedName>
        <fullName evidence="4">peptidylprolyl isomerase</fullName>
        <ecNumber evidence="4">5.2.1.8</ecNumber>
    </recommendedName>
</protein>
<dbReference type="GO" id="GO:0003755">
    <property type="term" value="F:peptidyl-prolyl cis-trans isomerase activity"/>
    <property type="evidence" value="ECO:0007669"/>
    <property type="project" value="UniProtKB-KW"/>
</dbReference>
<gene>
    <name evidence="6" type="ORF">BEMITA_LOCUS1057</name>
</gene>
<evidence type="ECO:0000313" key="6">
    <source>
        <dbReference type="EMBL" id="CAH0381403.1"/>
    </source>
</evidence>
<dbReference type="GO" id="GO:0005737">
    <property type="term" value="C:cytoplasm"/>
    <property type="evidence" value="ECO:0007669"/>
    <property type="project" value="TreeGrafter"/>
</dbReference>
<dbReference type="SUPFAM" id="SSF48452">
    <property type="entry name" value="TPR-like"/>
    <property type="match status" value="1"/>
</dbReference>
<dbReference type="InterPro" id="IPR011990">
    <property type="entry name" value="TPR-like_helical_dom_sf"/>
</dbReference>
<dbReference type="PANTHER" id="PTHR46674:SF1">
    <property type="entry name" value="INACTIVE PEPTIDYL-PROLYL CIS-TRANS ISOMERASE FKBP6"/>
    <property type="match status" value="1"/>
</dbReference>
<keyword evidence="3" id="KW-0802">TPR repeat</keyword>
<dbReference type="EC" id="5.2.1.8" evidence="4"/>
<evidence type="ECO:0000259" key="5">
    <source>
        <dbReference type="PROSITE" id="PS50059"/>
    </source>
</evidence>
<comment type="catalytic activity">
    <reaction evidence="4">
        <text>[protein]-peptidylproline (omega=180) = [protein]-peptidylproline (omega=0)</text>
        <dbReference type="Rhea" id="RHEA:16237"/>
        <dbReference type="Rhea" id="RHEA-COMP:10747"/>
        <dbReference type="Rhea" id="RHEA-COMP:10748"/>
        <dbReference type="ChEBI" id="CHEBI:83833"/>
        <dbReference type="ChEBI" id="CHEBI:83834"/>
        <dbReference type="EC" id="5.2.1.8"/>
    </reaction>
</comment>
<keyword evidence="4" id="KW-0413">Isomerase</keyword>
<accession>A0A9P0EVY8</accession>
<evidence type="ECO:0000313" key="7">
    <source>
        <dbReference type="Proteomes" id="UP001152759"/>
    </source>
</evidence>
<dbReference type="PANTHER" id="PTHR46674">
    <property type="entry name" value="INACTIVE PEPTIDYL-PROLYL CIS-TRANS ISOMERASE FKBP6"/>
    <property type="match status" value="1"/>
</dbReference>
<proteinExistence type="inferred from homology"/>
<dbReference type="SUPFAM" id="SSF54534">
    <property type="entry name" value="FKBP-like"/>
    <property type="match status" value="1"/>
</dbReference>
<dbReference type="InterPro" id="IPR001179">
    <property type="entry name" value="PPIase_FKBP_dom"/>
</dbReference>
<keyword evidence="7" id="KW-1185">Reference proteome</keyword>
<sequence length="385" mass="44349">MLNEDESEMDAFNYLKLDEPLDTRPLLNGESLEVSMMSQEGDSTIEMHRLQVPELYFNANDLLTYVDLTVKDSGCEVSPFEQIKLSMTELPDSEGKVSKKIVEAGIGEICPPDAFVKFHYVAFNEYDEVPFDVSKLRRKFPESKKLGSGELIPGLELGIATMRKKEKAHFIIHYDFAFGILGCGERIPPKSSLLYKVELLDFERMKVPENEDFENAVDEELSFQALLKKAEGHIKQGTYLKKEENNNHRAIKEYKTAVNILSKIPLNSDAEEKMKKHAITRAYVNLAICHNYDKRYRLVCTVFKDALYEGGEEAKKDAKLHYNYAKAQCGLLNFDLARKMYRQVKVLDPSQQDRVDSLIKDLERKQRQVDEDHKVFKSNMSKMFK</sequence>
<dbReference type="EMBL" id="OU963862">
    <property type="protein sequence ID" value="CAH0381403.1"/>
    <property type="molecule type" value="Genomic_DNA"/>
</dbReference>
<dbReference type="KEGG" id="btab:109033171"/>
<dbReference type="Pfam" id="PF00254">
    <property type="entry name" value="FKBP_C"/>
    <property type="match status" value="1"/>
</dbReference>
<dbReference type="AlphaFoldDB" id="A0A9P0EVY8"/>
<dbReference type="InterPro" id="IPR046357">
    <property type="entry name" value="PPIase_dom_sf"/>
</dbReference>
<dbReference type="GO" id="GO:0007283">
    <property type="term" value="P:spermatogenesis"/>
    <property type="evidence" value="ECO:0007669"/>
    <property type="project" value="TreeGrafter"/>
</dbReference>
<dbReference type="GO" id="GO:0051879">
    <property type="term" value="F:Hsp90 protein binding"/>
    <property type="evidence" value="ECO:0007669"/>
    <property type="project" value="TreeGrafter"/>
</dbReference>
<keyword evidence="2" id="KW-0677">Repeat</keyword>
<dbReference type="PROSITE" id="PS50059">
    <property type="entry name" value="FKBP_PPIASE"/>
    <property type="match status" value="1"/>
</dbReference>
<dbReference type="Proteomes" id="UP001152759">
    <property type="component" value="Chromosome 1"/>
</dbReference>
<dbReference type="InterPro" id="IPR042282">
    <property type="entry name" value="FKBP6/shu"/>
</dbReference>